<proteinExistence type="predicted"/>
<gene>
    <name evidence="1" type="ORF">Thimo_0164</name>
</gene>
<protein>
    <recommendedName>
        <fullName evidence="3">Cysteine-rich CPXCG</fullName>
    </recommendedName>
</protein>
<sequence>MNPLETYLLHCPSCGEPLEILVDLSAGSQRYVEDCQVCCAPMVVTVTMAEGADDLPYVTLEREGDV</sequence>
<evidence type="ECO:0008006" key="3">
    <source>
        <dbReference type="Google" id="ProtNLM"/>
    </source>
</evidence>
<dbReference type="KEGG" id="tmb:Thimo_0164"/>
<dbReference type="AlphaFoldDB" id="L0GUR5"/>
<reference evidence="1 2" key="1">
    <citation type="submission" date="2011-09" db="EMBL/GenBank/DDBJ databases">
        <title>Complete sequence of chromosome of Thioflavicoccus mobilis 8321.</title>
        <authorList>
            <consortium name="US DOE Joint Genome Institute"/>
            <person name="Lucas S."/>
            <person name="Han J."/>
            <person name="Lapidus A."/>
            <person name="Cheng J.-F."/>
            <person name="Goodwin L."/>
            <person name="Pitluck S."/>
            <person name="Peters L."/>
            <person name="Ovchinnikova G."/>
            <person name="Lu M."/>
            <person name="Detter J.C."/>
            <person name="Han C."/>
            <person name="Tapia R."/>
            <person name="Land M."/>
            <person name="Hauser L."/>
            <person name="Kyrpides N."/>
            <person name="Ivanova N."/>
            <person name="Pagani I."/>
            <person name="Vogl K."/>
            <person name="Liu Z."/>
            <person name="Imhoff J."/>
            <person name="Thiel V."/>
            <person name="Frigaard N.-U."/>
            <person name="Bryant D."/>
            <person name="Woyke T."/>
        </authorList>
    </citation>
    <scope>NUCLEOTIDE SEQUENCE [LARGE SCALE GENOMIC DNA]</scope>
    <source>
        <strain evidence="1 2">8321</strain>
    </source>
</reference>
<dbReference type="HOGENOM" id="CLU_189936_1_0_6"/>
<accession>L0GUR5</accession>
<name>L0GUR5_9GAMM</name>
<dbReference type="STRING" id="765912.Thimo_0164"/>
<organism evidence="1 2">
    <name type="scientific">Thioflavicoccus mobilis 8321</name>
    <dbReference type="NCBI Taxonomy" id="765912"/>
    <lineage>
        <taxon>Bacteria</taxon>
        <taxon>Pseudomonadati</taxon>
        <taxon>Pseudomonadota</taxon>
        <taxon>Gammaproteobacteria</taxon>
        <taxon>Chromatiales</taxon>
        <taxon>Chromatiaceae</taxon>
        <taxon>Thioflavicoccus</taxon>
    </lineage>
</organism>
<evidence type="ECO:0000313" key="2">
    <source>
        <dbReference type="Proteomes" id="UP000010816"/>
    </source>
</evidence>
<dbReference type="OrthoDB" id="9814566at2"/>
<dbReference type="eggNOG" id="ENOG5032APE">
    <property type="taxonomic scope" value="Bacteria"/>
</dbReference>
<dbReference type="InterPro" id="IPR025990">
    <property type="entry name" value="zinc_ribbon_bacterial"/>
</dbReference>
<dbReference type="RefSeq" id="WP_015279189.1">
    <property type="nucleotide sequence ID" value="NC_019940.1"/>
</dbReference>
<evidence type="ECO:0000313" key="1">
    <source>
        <dbReference type="EMBL" id="AGA89039.1"/>
    </source>
</evidence>
<keyword evidence="2" id="KW-1185">Reference proteome</keyword>
<dbReference type="Pfam" id="PF14255">
    <property type="entry name" value="Zn_ribbon_21"/>
    <property type="match status" value="1"/>
</dbReference>
<dbReference type="Proteomes" id="UP000010816">
    <property type="component" value="Chromosome"/>
</dbReference>
<dbReference type="EMBL" id="CP003051">
    <property type="protein sequence ID" value="AGA89039.1"/>
    <property type="molecule type" value="Genomic_DNA"/>
</dbReference>